<dbReference type="EMBL" id="QRGR01000001">
    <property type="protein sequence ID" value="RDV17214.1"/>
    <property type="molecule type" value="Genomic_DNA"/>
</dbReference>
<reference evidence="2" key="1">
    <citation type="submission" date="2018-08" db="EMBL/GenBank/DDBJ databases">
        <authorList>
            <person name="Liu Z.-W."/>
            <person name="Du Z.-J."/>
        </authorList>
    </citation>
    <scope>NUCLEOTIDE SEQUENCE [LARGE SCALE GENOMIC DNA]</scope>
    <source>
        <strain evidence="2">H4X</strain>
    </source>
</reference>
<proteinExistence type="predicted"/>
<dbReference type="AlphaFoldDB" id="A0A3D8LIW8"/>
<name>A0A3D8LIW8_9BACT</name>
<dbReference type="Gene3D" id="3.90.245.10">
    <property type="entry name" value="Ribonucleoside hydrolase-like"/>
    <property type="match status" value="1"/>
</dbReference>
<gene>
    <name evidence="1" type="ORF">DXT99_01530</name>
</gene>
<dbReference type="PANTHER" id="PTHR43264">
    <property type="match status" value="1"/>
</dbReference>
<dbReference type="CDD" id="cd02652">
    <property type="entry name" value="nuc_hydro_2"/>
    <property type="match status" value="1"/>
</dbReference>
<dbReference type="InterPro" id="IPR036452">
    <property type="entry name" value="Ribo_hydro-like"/>
</dbReference>
<dbReference type="PROSITE" id="PS51257">
    <property type="entry name" value="PROKAR_LIPOPROTEIN"/>
    <property type="match status" value="1"/>
</dbReference>
<organism evidence="1 2">
    <name type="scientific">Pontibacter diazotrophicus</name>
    <dbReference type="NCBI Taxonomy" id="1400979"/>
    <lineage>
        <taxon>Bacteria</taxon>
        <taxon>Pseudomonadati</taxon>
        <taxon>Bacteroidota</taxon>
        <taxon>Cytophagia</taxon>
        <taxon>Cytophagales</taxon>
        <taxon>Hymenobacteraceae</taxon>
        <taxon>Pontibacter</taxon>
    </lineage>
</organism>
<dbReference type="GO" id="GO:0016799">
    <property type="term" value="F:hydrolase activity, hydrolyzing N-glycosyl compounds"/>
    <property type="evidence" value="ECO:0007669"/>
    <property type="project" value="InterPro"/>
</dbReference>
<dbReference type="Proteomes" id="UP000256708">
    <property type="component" value="Unassembled WGS sequence"/>
</dbReference>
<sequence length="348" mass="38510">MNKNTLLGLSVICSSILLGGCTSNNMGASNSDKPVKIILDSDIGQDSDDAGVMALLHQFADNGEAEILATMFPMQDPMGAPAMDVINTYYGRPDIPIGTYKGNYEYKGKLFDHYNTKLAEKFPHDLMHGKDAPDAIALYRKILAKQADRSVVIVAVGPERLLADLLKSTPDGYSKLSGHELVKKKVKFLSVMGAGFPKGDEWNVKIAPDASKLVAETWPTPIVYSGYEVGNAVRTGSRLLTEAPENSPIRASYENHPFVDKVTKDRQSWDQTSMLYAVRGAEDNWTLESTGYNYIDESGKNEWRNDTDKDHSYLILQKPEEVKKTIEDLMVAPPAQRKANHTFSSQKD</sequence>
<protein>
    <submittedName>
        <fullName evidence="1">Nucleoside hydrolase</fullName>
    </submittedName>
</protein>
<dbReference type="PANTHER" id="PTHR43264:SF1">
    <property type="entry name" value="INOSINE_URIDINE-PREFERRING NUCLEOSIDE HYDROLASE DOMAIN-CONTAINING PROTEIN"/>
    <property type="match status" value="1"/>
</dbReference>
<evidence type="ECO:0000313" key="2">
    <source>
        <dbReference type="Proteomes" id="UP000256708"/>
    </source>
</evidence>
<comment type="caution">
    <text evidence="1">The sequence shown here is derived from an EMBL/GenBank/DDBJ whole genome shotgun (WGS) entry which is preliminary data.</text>
</comment>
<keyword evidence="1" id="KW-0378">Hydrolase</keyword>
<dbReference type="SUPFAM" id="SSF53590">
    <property type="entry name" value="Nucleoside hydrolase"/>
    <property type="match status" value="1"/>
</dbReference>
<accession>A0A3D8LIW8</accession>
<keyword evidence="2" id="KW-1185">Reference proteome</keyword>
<evidence type="ECO:0000313" key="1">
    <source>
        <dbReference type="EMBL" id="RDV17214.1"/>
    </source>
</evidence>
<dbReference type="OrthoDB" id="128573at2"/>